<protein>
    <submittedName>
        <fullName evidence="1">Uncharacterized protein</fullName>
    </submittedName>
</protein>
<name>A0A6S7G8E4_PARCT</name>
<dbReference type="SMART" id="SM00231">
    <property type="entry name" value="FA58C"/>
    <property type="match status" value="1"/>
</dbReference>
<dbReference type="Gene3D" id="2.60.120.260">
    <property type="entry name" value="Galactose-binding domain-like"/>
    <property type="match status" value="2"/>
</dbReference>
<dbReference type="PROSITE" id="PS01285">
    <property type="entry name" value="FA58C_1"/>
    <property type="match status" value="1"/>
</dbReference>
<reference evidence="1" key="1">
    <citation type="submission" date="2020-04" db="EMBL/GenBank/DDBJ databases">
        <authorList>
            <person name="Alioto T."/>
            <person name="Alioto T."/>
            <person name="Gomez Garrido J."/>
        </authorList>
    </citation>
    <scope>NUCLEOTIDE SEQUENCE</scope>
    <source>
        <strain evidence="1">A484AB</strain>
    </source>
</reference>
<keyword evidence="2" id="KW-1185">Reference proteome</keyword>
<dbReference type="OrthoDB" id="5988742at2759"/>
<organism evidence="1 2">
    <name type="scientific">Paramuricea clavata</name>
    <name type="common">Red gorgonian</name>
    <name type="synonym">Violescent sea-whip</name>
    <dbReference type="NCBI Taxonomy" id="317549"/>
    <lineage>
        <taxon>Eukaryota</taxon>
        <taxon>Metazoa</taxon>
        <taxon>Cnidaria</taxon>
        <taxon>Anthozoa</taxon>
        <taxon>Octocorallia</taxon>
        <taxon>Malacalcyonacea</taxon>
        <taxon>Plexauridae</taxon>
        <taxon>Paramuricea</taxon>
    </lineage>
</organism>
<dbReference type="InterPro" id="IPR000421">
    <property type="entry name" value="FA58C"/>
</dbReference>
<dbReference type="AlphaFoldDB" id="A0A6S7G8E4"/>
<proteinExistence type="predicted"/>
<comment type="caution">
    <text evidence="1">The sequence shown here is derived from an EMBL/GenBank/DDBJ whole genome shotgun (WGS) entry which is preliminary data.</text>
</comment>
<evidence type="ECO:0000313" key="1">
    <source>
        <dbReference type="EMBL" id="CAB3981800.1"/>
    </source>
</evidence>
<dbReference type="CDD" id="cd00057">
    <property type="entry name" value="FA58C"/>
    <property type="match status" value="1"/>
</dbReference>
<gene>
    <name evidence="1" type="ORF">PACLA_8A029730</name>
</gene>
<evidence type="ECO:0000313" key="2">
    <source>
        <dbReference type="Proteomes" id="UP001152795"/>
    </source>
</evidence>
<dbReference type="PANTHER" id="PTHR24543">
    <property type="entry name" value="MULTICOPPER OXIDASE-RELATED"/>
    <property type="match status" value="1"/>
</dbReference>
<dbReference type="Pfam" id="PF00754">
    <property type="entry name" value="F5_F8_type_C"/>
    <property type="match status" value="2"/>
</dbReference>
<dbReference type="EMBL" id="CACRXK020000430">
    <property type="protein sequence ID" value="CAB3981800.1"/>
    <property type="molecule type" value="Genomic_DNA"/>
</dbReference>
<accession>A0A6S7G8E4</accession>
<dbReference type="PROSITE" id="PS50022">
    <property type="entry name" value="FA58C_3"/>
    <property type="match status" value="2"/>
</dbReference>
<dbReference type="SUPFAM" id="SSF49785">
    <property type="entry name" value="Galactose-binding domain-like"/>
    <property type="match status" value="2"/>
</dbReference>
<dbReference type="InterPro" id="IPR008979">
    <property type="entry name" value="Galactose-bd-like_sf"/>
</dbReference>
<dbReference type="Proteomes" id="UP001152795">
    <property type="component" value="Unassembled WGS sequence"/>
</dbReference>
<sequence length="289" mass="32328">MHNPFLILRSVAVVFVGSCSNPIRLGLEDGRIQDSQITVKSSASSKLDGKASRLNLPKIPGLYSGAWRAEHGDNSPWIQVDFLRPVTVTGVITQGRPGNDQWVKTFKVKYRDDASMSWKQDPLLFTGNVDEDTPKENTLSTPKTHRFFAVYPRTWKNFCSMRLEFVGCYIGCRDSEPLGFANGLIHASQITASSYYSTTSAPQFGRLAAEVNWNGWRSAGDDSDPWLQVDFIAKVIVEEVQTHGRADKLMWTKTYKLLYGDDGYNFAEYSENGVPKVGKTTVPCISFAY</sequence>